<dbReference type="EMBL" id="JADYTN010000009">
    <property type="protein sequence ID" value="MCF2563595.1"/>
    <property type="molecule type" value="Genomic_DNA"/>
</dbReference>
<dbReference type="Proteomes" id="UP001200470">
    <property type="component" value="Unassembled WGS sequence"/>
</dbReference>
<evidence type="ECO:0008006" key="4">
    <source>
        <dbReference type="Google" id="ProtNLM"/>
    </source>
</evidence>
<evidence type="ECO:0000313" key="3">
    <source>
        <dbReference type="Proteomes" id="UP001200470"/>
    </source>
</evidence>
<dbReference type="RefSeq" id="WP_301637933.1">
    <property type="nucleotide sequence ID" value="NZ_JADYTN010000009.1"/>
</dbReference>
<comment type="caution">
    <text evidence="2">The sequence shown here is derived from an EMBL/GenBank/DDBJ whole genome shotgun (WGS) entry which is preliminary data.</text>
</comment>
<reference evidence="2 3" key="1">
    <citation type="submission" date="2020-12" db="EMBL/GenBank/DDBJ databases">
        <title>Whole genome sequences of gut porcine anaerobes.</title>
        <authorList>
            <person name="Kubasova T."/>
            <person name="Jahodarova E."/>
            <person name="Rychlik I."/>
        </authorList>
    </citation>
    <scope>NUCLEOTIDE SEQUENCE [LARGE SCALE GENOMIC DNA]</scope>
    <source>
        <strain evidence="2 3">An925</strain>
    </source>
</reference>
<sequence length="448" mass="49573">MKNISLSILTLIATLMLCCCSADTNEESAEESKPVSVRINISASAGGALSRGSGELEWSDDNADKGEMMKNCFVIIVQDGIIKNLLVSEDYTEEKSWVGTLTAKINPGETTFYSFANIKPEDVGIDSKIDYSTTDTPLPTGFDSKLYSVKGNVLTAADFPKGIPMSNKQTIEIKKTTADLNLEVIRMVAKVKLKITNDTPNEIKLRSVSLTDITKNGENNLYLLPGRDNGTAVEPNLNPSASKEDYVINFNPEVVVEAKTTTPKIISFYVNESVAENPSYFVVGVKTDHATMNLRAALLKWNTISRNDYLEIPIKLNNYKVRFKVEQFTAIGVLPKVEQNDEKLTIRFKSYGEFHLIPYVVRLSDGVELTPGTDSANGWLFDGWQTQKMVPDGAEGVCIYDRMPVAVPSRKTIEGVVGNRNGYAIHQLLIGIKNLGYDIPYRVEIIKE</sequence>
<organism evidence="2 3">
    <name type="scientific">Xylanibacter brevis</name>
    <dbReference type="NCBI Taxonomy" id="83231"/>
    <lineage>
        <taxon>Bacteria</taxon>
        <taxon>Pseudomonadati</taxon>
        <taxon>Bacteroidota</taxon>
        <taxon>Bacteroidia</taxon>
        <taxon>Bacteroidales</taxon>
        <taxon>Prevotellaceae</taxon>
        <taxon>Xylanibacter</taxon>
    </lineage>
</organism>
<accession>A0ABS9CER9</accession>
<feature type="signal peptide" evidence="1">
    <location>
        <begin position="1"/>
        <end position="21"/>
    </location>
</feature>
<evidence type="ECO:0000256" key="1">
    <source>
        <dbReference type="SAM" id="SignalP"/>
    </source>
</evidence>
<name>A0ABS9CER9_9BACT</name>
<protein>
    <recommendedName>
        <fullName evidence="4">Fimbrillin family protein</fullName>
    </recommendedName>
</protein>
<keyword evidence="1" id="KW-0732">Signal</keyword>
<feature type="chain" id="PRO_5047370711" description="Fimbrillin family protein" evidence="1">
    <location>
        <begin position="22"/>
        <end position="448"/>
    </location>
</feature>
<evidence type="ECO:0000313" key="2">
    <source>
        <dbReference type="EMBL" id="MCF2563595.1"/>
    </source>
</evidence>
<keyword evidence="3" id="KW-1185">Reference proteome</keyword>
<gene>
    <name evidence="2" type="ORF">I6E12_05665</name>
</gene>
<proteinExistence type="predicted"/>